<dbReference type="Proteomes" id="UP001408356">
    <property type="component" value="Unassembled WGS sequence"/>
</dbReference>
<evidence type="ECO:0000256" key="1">
    <source>
        <dbReference type="SAM" id="MobiDB-lite"/>
    </source>
</evidence>
<reference evidence="3 4" key="1">
    <citation type="journal article" date="2024" name="J. Plant Pathol.">
        <title>Sequence and assembly of the genome of Seiridium unicorne, isolate CBS 538.82, causal agent of cypress canker disease.</title>
        <authorList>
            <person name="Scali E."/>
            <person name="Rocca G.D."/>
            <person name="Danti R."/>
            <person name="Garbelotto M."/>
            <person name="Barberini S."/>
            <person name="Baroncelli R."/>
            <person name="Emiliani G."/>
        </authorList>
    </citation>
    <scope>NUCLEOTIDE SEQUENCE [LARGE SCALE GENOMIC DNA]</scope>
    <source>
        <strain evidence="3 4">BM-138-508</strain>
    </source>
</reference>
<keyword evidence="4" id="KW-1185">Reference proteome</keyword>
<feature type="compositionally biased region" description="Polar residues" evidence="1">
    <location>
        <begin position="115"/>
        <end position="125"/>
    </location>
</feature>
<evidence type="ECO:0000313" key="4">
    <source>
        <dbReference type="Proteomes" id="UP001408356"/>
    </source>
</evidence>
<dbReference type="Pfam" id="PF00583">
    <property type="entry name" value="Acetyltransf_1"/>
    <property type="match status" value="1"/>
</dbReference>
<gene>
    <name evidence="3" type="ORF">SUNI508_13420</name>
</gene>
<dbReference type="SUPFAM" id="SSF55729">
    <property type="entry name" value="Acyl-CoA N-acyltransferases (Nat)"/>
    <property type="match status" value="1"/>
</dbReference>
<sequence>MDIHVRQARFSDVESLAQLLVLTLDDGSEYRYPHIQNYPDKMHALHCRWLYPTIRDPQVLIRVAIIRANGEDEVVGFSSWTNYETSSDSTDKKTPPAKMADWLPLVPETHDSPGTPASSRPSNALVTDKKRSEAFKKARARGELNHSHDVSRIEWNGLAIHPHYQGRGVATLVVRWGISKATKKGVPVFVTGEFAGVAF</sequence>
<dbReference type="Gene3D" id="3.40.630.30">
    <property type="match status" value="1"/>
</dbReference>
<evidence type="ECO:0000313" key="3">
    <source>
        <dbReference type="EMBL" id="KAK9424832.1"/>
    </source>
</evidence>
<comment type="caution">
    <text evidence="3">The sequence shown here is derived from an EMBL/GenBank/DDBJ whole genome shotgun (WGS) entry which is preliminary data.</text>
</comment>
<dbReference type="InterPro" id="IPR016181">
    <property type="entry name" value="Acyl_CoA_acyltransferase"/>
</dbReference>
<organism evidence="3 4">
    <name type="scientific">Seiridium unicorne</name>
    <dbReference type="NCBI Taxonomy" id="138068"/>
    <lineage>
        <taxon>Eukaryota</taxon>
        <taxon>Fungi</taxon>
        <taxon>Dikarya</taxon>
        <taxon>Ascomycota</taxon>
        <taxon>Pezizomycotina</taxon>
        <taxon>Sordariomycetes</taxon>
        <taxon>Xylariomycetidae</taxon>
        <taxon>Amphisphaeriales</taxon>
        <taxon>Sporocadaceae</taxon>
        <taxon>Seiridium</taxon>
    </lineage>
</organism>
<name>A0ABR2VD41_9PEZI</name>
<feature type="region of interest" description="Disordered" evidence="1">
    <location>
        <begin position="104"/>
        <end position="129"/>
    </location>
</feature>
<dbReference type="InterPro" id="IPR000182">
    <property type="entry name" value="GNAT_dom"/>
</dbReference>
<dbReference type="EMBL" id="JARVKF010000030">
    <property type="protein sequence ID" value="KAK9424832.1"/>
    <property type="molecule type" value="Genomic_DNA"/>
</dbReference>
<accession>A0ABR2VD41</accession>
<protein>
    <submittedName>
        <fullName evidence="3">Acyl-n-acyltransferase</fullName>
    </submittedName>
</protein>
<proteinExistence type="predicted"/>
<evidence type="ECO:0000259" key="2">
    <source>
        <dbReference type="Pfam" id="PF00583"/>
    </source>
</evidence>
<feature type="domain" description="N-acetyltransferase" evidence="2">
    <location>
        <begin position="149"/>
        <end position="187"/>
    </location>
</feature>
<dbReference type="CDD" id="cd04301">
    <property type="entry name" value="NAT_SF"/>
    <property type="match status" value="1"/>
</dbReference>